<feature type="compositionally biased region" description="Basic and acidic residues" evidence="1">
    <location>
        <begin position="609"/>
        <end position="627"/>
    </location>
</feature>
<evidence type="ECO:0000313" key="4">
    <source>
        <dbReference type="Proteomes" id="UP000757232"/>
    </source>
</evidence>
<feature type="domain" description="CUE" evidence="2">
    <location>
        <begin position="385"/>
        <end position="430"/>
    </location>
</feature>
<dbReference type="PANTHER" id="PTHR21494:SF0">
    <property type="entry name" value="ACTIVATING SIGNAL COINTEGRATOR 1 COMPLEX SUBUNIT 2"/>
    <property type="match status" value="1"/>
</dbReference>
<feature type="region of interest" description="Disordered" evidence="1">
    <location>
        <begin position="429"/>
        <end position="456"/>
    </location>
</feature>
<dbReference type="Gene3D" id="1.10.8.10">
    <property type="entry name" value="DNA helicase RuvA subunit, C-terminal domain"/>
    <property type="match status" value="1"/>
</dbReference>
<dbReference type="InterPro" id="IPR041800">
    <property type="entry name" value="ASCC2_CUE"/>
</dbReference>
<organism evidence="3 4">
    <name type="scientific">Sanghuangporus baumii</name>
    <name type="common">Phellinus baumii</name>
    <dbReference type="NCBI Taxonomy" id="108892"/>
    <lineage>
        <taxon>Eukaryota</taxon>
        <taxon>Fungi</taxon>
        <taxon>Dikarya</taxon>
        <taxon>Basidiomycota</taxon>
        <taxon>Agaricomycotina</taxon>
        <taxon>Agaricomycetes</taxon>
        <taxon>Hymenochaetales</taxon>
        <taxon>Hymenochaetaceae</taxon>
        <taxon>Sanghuangporus</taxon>
    </lineage>
</organism>
<proteinExistence type="predicted"/>
<dbReference type="SUPFAM" id="SSF46934">
    <property type="entry name" value="UBA-like"/>
    <property type="match status" value="1"/>
</dbReference>
<dbReference type="InterPro" id="IPR052586">
    <property type="entry name" value="ASCC2"/>
</dbReference>
<dbReference type="InterPro" id="IPR009060">
    <property type="entry name" value="UBA-like_sf"/>
</dbReference>
<sequence length="717" mass="78581">MTVKLVDLHSLPIFPSSTTLRSLPPSQQSAVLEHISSTLFYALSLQDERLSKLLCNDFIASYARQEATRMLGELIFFSGDQGTERRPPQERFIRKRVLSLALRLSNFPRAGGLTLPSILDLCVAYGARNSSRVKEIMEKAVRSHPTLLQEIRNNAVPSFASIILSTGSGLHALRKTAFCLKHLLQCSPPSVLDEFLKDNDFVVALAKCYNGRLSAIATGYGGVDLDREDDTETTTSWVGCKVDLLDCFHVLLQHTLNNVRIDPRANAERAFSLVFALLNLPTSSGQSHGSEIPFLNRSLVADYQDAYGLSSTLASVLSYNDDPRLDVLDATLKSFETVGSGDKCGALRIILRSTGAPSGIDYRGVVGPKGKERAPPPPEPPENVDLDAAVSSVLNILPDQEPAYIRALLALPRFDGNAEQVIAALLEGEAPPPSSVKSDSFPEPSVTPVPQDHAPPVERRNIFDEQQLMETTNVQVGKRRGDADTVLQDRGFLDEMKADILRRAAELTDSDDEDGQDVDELDDLESVLDSGVKVVADREDIEGESDEDEDEDTEGEAPLQTPEMICELAYLKDPKLFNRDVETRRSKARADLKAQTGWTDEQLEGWRVMLERNPKKDKILLKHEFKGNKKGPILIQATDQPGSSSDRGRGRGRGRGGNGRGRGGGGPRRGGAAGSDGGDARERARKDKNKARQANHNRKRGHDRKMARRGDIPGPST</sequence>
<dbReference type="PROSITE" id="PS51140">
    <property type="entry name" value="CUE"/>
    <property type="match status" value="1"/>
</dbReference>
<evidence type="ECO:0000256" key="1">
    <source>
        <dbReference type="SAM" id="MobiDB-lite"/>
    </source>
</evidence>
<evidence type="ECO:0000313" key="3">
    <source>
        <dbReference type="EMBL" id="OCB86591.1"/>
    </source>
</evidence>
<protein>
    <recommendedName>
        <fullName evidence="2">CUE domain-containing protein</fullName>
    </recommendedName>
</protein>
<dbReference type="EMBL" id="LNZH02000200">
    <property type="protein sequence ID" value="OCB86591.1"/>
    <property type="molecule type" value="Genomic_DNA"/>
</dbReference>
<accession>A0A9Q5HV57</accession>
<name>A0A9Q5HV57_SANBA</name>
<dbReference type="PANTHER" id="PTHR21494">
    <property type="entry name" value="ACTIVATING SIGNAL COINTEGRATOR 1 COMPLEX SUBUNIT 2 ASC-1 COMPLEX SUBUNIT P100"/>
    <property type="match status" value="1"/>
</dbReference>
<keyword evidence="4" id="KW-1185">Reference proteome</keyword>
<dbReference type="OrthoDB" id="5577209at2759"/>
<feature type="compositionally biased region" description="Basic residues" evidence="1">
    <location>
        <begin position="686"/>
        <end position="707"/>
    </location>
</feature>
<feature type="compositionally biased region" description="Acidic residues" evidence="1">
    <location>
        <begin position="539"/>
        <end position="555"/>
    </location>
</feature>
<gene>
    <name evidence="3" type="ORF">A7U60_g6268</name>
</gene>
<dbReference type="GO" id="GO:0043130">
    <property type="term" value="F:ubiquitin binding"/>
    <property type="evidence" value="ECO:0007669"/>
    <property type="project" value="InterPro"/>
</dbReference>
<dbReference type="InterPro" id="IPR003892">
    <property type="entry name" value="CUE"/>
</dbReference>
<feature type="region of interest" description="Disordered" evidence="1">
    <location>
        <begin position="584"/>
        <end position="717"/>
    </location>
</feature>
<evidence type="ECO:0000259" key="2">
    <source>
        <dbReference type="PROSITE" id="PS51140"/>
    </source>
</evidence>
<reference evidence="3" key="1">
    <citation type="submission" date="2016-06" db="EMBL/GenBank/DDBJ databases">
        <title>Draft Genome sequence of the fungus Inonotus baumii.</title>
        <authorList>
            <person name="Zhu H."/>
            <person name="Lin W."/>
        </authorList>
    </citation>
    <scope>NUCLEOTIDE SEQUENCE</scope>
    <source>
        <strain evidence="3">821</strain>
    </source>
</reference>
<comment type="caution">
    <text evidence="3">The sequence shown here is derived from an EMBL/GenBank/DDBJ whole genome shotgun (WGS) entry which is preliminary data.</text>
</comment>
<dbReference type="CDD" id="cd14364">
    <property type="entry name" value="CUE_ASCC2"/>
    <property type="match status" value="1"/>
</dbReference>
<dbReference type="AlphaFoldDB" id="A0A9Q5HV57"/>
<feature type="compositionally biased region" description="Gly residues" evidence="1">
    <location>
        <begin position="655"/>
        <end position="677"/>
    </location>
</feature>
<dbReference type="Proteomes" id="UP000757232">
    <property type="component" value="Unassembled WGS sequence"/>
</dbReference>
<feature type="region of interest" description="Disordered" evidence="1">
    <location>
        <begin position="532"/>
        <end position="563"/>
    </location>
</feature>